<dbReference type="PROSITE" id="PS51846">
    <property type="entry name" value="CNNM"/>
    <property type="match status" value="1"/>
</dbReference>
<dbReference type="Pfam" id="PF03471">
    <property type="entry name" value="CorC_HlyC"/>
    <property type="match status" value="1"/>
</dbReference>
<dbReference type="SUPFAM" id="SSF56176">
    <property type="entry name" value="FAD-binding/transporter-associated domain-like"/>
    <property type="match status" value="1"/>
</dbReference>
<dbReference type="CDD" id="cd04590">
    <property type="entry name" value="CBS_pair_CorC_HlyC_assoc"/>
    <property type="match status" value="1"/>
</dbReference>
<dbReference type="Gene3D" id="3.10.580.10">
    <property type="entry name" value="CBS-domain"/>
    <property type="match status" value="1"/>
</dbReference>
<keyword evidence="4 10" id="KW-0812">Transmembrane</keyword>
<evidence type="ECO:0000313" key="15">
    <source>
        <dbReference type="Proteomes" id="UP000294739"/>
    </source>
</evidence>
<feature type="domain" description="CBS" evidence="12">
    <location>
        <begin position="301"/>
        <end position="358"/>
    </location>
</feature>
<dbReference type="PROSITE" id="PS51371">
    <property type="entry name" value="CBS"/>
    <property type="match status" value="2"/>
</dbReference>
<evidence type="ECO:0000256" key="11">
    <source>
        <dbReference type="SAM" id="Phobius"/>
    </source>
</evidence>
<keyword evidence="3" id="KW-1003">Cell membrane</keyword>
<dbReference type="AlphaFoldDB" id="A0A4R5CLS4"/>
<keyword evidence="5" id="KW-0677">Repeat</keyword>
<gene>
    <name evidence="14" type="ORF">E1269_23390</name>
</gene>
<evidence type="ECO:0000256" key="6">
    <source>
        <dbReference type="ARBA" id="ARBA00022989"/>
    </source>
</evidence>
<evidence type="ECO:0000256" key="2">
    <source>
        <dbReference type="ARBA" id="ARBA00006337"/>
    </source>
</evidence>
<keyword evidence="8 10" id="KW-0472">Membrane</keyword>
<proteinExistence type="inferred from homology"/>
<dbReference type="RefSeq" id="WP_131899092.1">
    <property type="nucleotide sequence ID" value="NZ_SMKZ01000042.1"/>
</dbReference>
<evidence type="ECO:0000313" key="14">
    <source>
        <dbReference type="EMBL" id="TDE01309.1"/>
    </source>
</evidence>
<dbReference type="InterPro" id="IPR046342">
    <property type="entry name" value="CBS_dom_sf"/>
</dbReference>
<dbReference type="Proteomes" id="UP000294739">
    <property type="component" value="Unassembled WGS sequence"/>
</dbReference>
<dbReference type="InterPro" id="IPR005170">
    <property type="entry name" value="Transptr-assoc_dom"/>
</dbReference>
<evidence type="ECO:0000256" key="5">
    <source>
        <dbReference type="ARBA" id="ARBA00022737"/>
    </source>
</evidence>
<dbReference type="FunCoup" id="A0A4R5CLS4">
    <property type="interactions" value="131"/>
</dbReference>
<evidence type="ECO:0000256" key="1">
    <source>
        <dbReference type="ARBA" id="ARBA00004651"/>
    </source>
</evidence>
<dbReference type="InterPro" id="IPR000644">
    <property type="entry name" value="CBS_dom"/>
</dbReference>
<dbReference type="Gene3D" id="3.30.465.10">
    <property type="match status" value="1"/>
</dbReference>
<dbReference type="PANTHER" id="PTHR22777:SF32">
    <property type="entry name" value="UPF0053 INNER MEMBRANE PROTEIN YFJD"/>
    <property type="match status" value="1"/>
</dbReference>
<feature type="domain" description="CBS" evidence="12">
    <location>
        <begin position="232"/>
        <end position="292"/>
    </location>
</feature>
<feature type="transmembrane region" description="Helical" evidence="11">
    <location>
        <begin position="30"/>
        <end position="54"/>
    </location>
</feature>
<evidence type="ECO:0000259" key="12">
    <source>
        <dbReference type="PROSITE" id="PS51371"/>
    </source>
</evidence>
<feature type="transmembrane region" description="Helical" evidence="11">
    <location>
        <begin position="116"/>
        <end position="138"/>
    </location>
</feature>
<feature type="transmembrane region" description="Helical" evidence="11">
    <location>
        <begin position="150"/>
        <end position="173"/>
    </location>
</feature>
<evidence type="ECO:0000256" key="7">
    <source>
        <dbReference type="ARBA" id="ARBA00023122"/>
    </source>
</evidence>
<evidence type="ECO:0000256" key="4">
    <source>
        <dbReference type="ARBA" id="ARBA00022692"/>
    </source>
</evidence>
<keyword evidence="15" id="KW-1185">Reference proteome</keyword>
<dbReference type="EMBL" id="SMKZ01000042">
    <property type="protein sequence ID" value="TDE01309.1"/>
    <property type="molecule type" value="Genomic_DNA"/>
</dbReference>
<dbReference type="SMART" id="SM01091">
    <property type="entry name" value="CorC_HlyC"/>
    <property type="match status" value="1"/>
</dbReference>
<evidence type="ECO:0000259" key="13">
    <source>
        <dbReference type="PROSITE" id="PS51846"/>
    </source>
</evidence>
<dbReference type="InterPro" id="IPR002550">
    <property type="entry name" value="CNNM"/>
</dbReference>
<dbReference type="OrthoDB" id="110231at2"/>
<dbReference type="PANTHER" id="PTHR22777">
    <property type="entry name" value="HEMOLYSIN-RELATED"/>
    <property type="match status" value="1"/>
</dbReference>
<dbReference type="Pfam" id="PF00571">
    <property type="entry name" value="CBS"/>
    <property type="match status" value="2"/>
</dbReference>
<dbReference type="Pfam" id="PF01595">
    <property type="entry name" value="CNNM"/>
    <property type="match status" value="1"/>
</dbReference>
<evidence type="ECO:0000256" key="8">
    <source>
        <dbReference type="ARBA" id="ARBA00023136"/>
    </source>
</evidence>
<dbReference type="InParanoid" id="A0A4R5CLS4"/>
<name>A0A4R5CLS4_9ACTN</name>
<keyword evidence="6 10" id="KW-1133">Transmembrane helix</keyword>
<dbReference type="InterPro" id="IPR044751">
    <property type="entry name" value="Ion_transp-like_CBS"/>
</dbReference>
<dbReference type="GO" id="GO:0005886">
    <property type="term" value="C:plasma membrane"/>
    <property type="evidence" value="ECO:0007669"/>
    <property type="project" value="UniProtKB-SubCell"/>
</dbReference>
<sequence length="459" mass="48787">MVASGLPDVVGAAGLVGAADVHGSASGTSIAWLLGSAAVLVVVAGLIAMAEAALSSFSRARAEELRREGRRGSAALSRVTADPVPALNTALLLRMATEISAVVLVAVVCEEYFDPWWQTLLVAAGAMVVVSFVVIGVAPRTIGRQHADGVALAVCGPLLSLTRVLGPIARLLILLGNALTPGKGFREGPFATEAELRELVDLAEAGRIIESGERQMIHSVFELGDTLVREVMVPRTDVVYIEAGKTLRQFQSLALRSGFSRIPAVGPGGLDDIIGIVYLKDVARRLYDNRDAESVERVESVVRPAFFVPDSKPADDLLREMQAQRTHVAVVVDEYGGTAGLVTIEDILEEIVGEITDEYDVDEVGVQTLEDGVVRVSSRLHVDDLGELFGIELSDDDVDTVGGLMAKYLGRVPIPGAEVDVAGLHLVAEGPAGRRNRIGTVRASRRVHVTETQPHEEHA</sequence>
<protein>
    <submittedName>
        <fullName evidence="14">HlyC/CorC family transporter</fullName>
    </submittedName>
</protein>
<comment type="subcellular location">
    <subcellularLocation>
        <location evidence="1">Cell membrane</location>
        <topology evidence="1">Multi-pass membrane protein</topology>
    </subcellularLocation>
</comment>
<dbReference type="InterPro" id="IPR016169">
    <property type="entry name" value="FAD-bd_PCMH_sub2"/>
</dbReference>
<evidence type="ECO:0000256" key="9">
    <source>
        <dbReference type="PROSITE-ProRule" id="PRU00703"/>
    </source>
</evidence>
<reference evidence="14 15" key="1">
    <citation type="submission" date="2019-03" db="EMBL/GenBank/DDBJ databases">
        <title>Draft genome sequences of novel Actinobacteria.</title>
        <authorList>
            <person name="Sahin N."/>
            <person name="Ay H."/>
            <person name="Saygin H."/>
        </authorList>
    </citation>
    <scope>NUCLEOTIDE SEQUENCE [LARGE SCALE GENOMIC DNA]</scope>
    <source>
        <strain evidence="14 15">5K138</strain>
    </source>
</reference>
<comment type="caution">
    <text evidence="14">The sequence shown here is derived from an EMBL/GenBank/DDBJ whole genome shotgun (WGS) entry which is preliminary data.</text>
</comment>
<keyword evidence="7 9" id="KW-0129">CBS domain</keyword>
<dbReference type="InterPro" id="IPR036318">
    <property type="entry name" value="FAD-bd_PCMH-like_sf"/>
</dbReference>
<dbReference type="SMART" id="SM00116">
    <property type="entry name" value="CBS"/>
    <property type="match status" value="2"/>
</dbReference>
<dbReference type="FunFam" id="3.10.580.10:FF:000002">
    <property type="entry name" value="Magnesium/cobalt efflux protein CorC"/>
    <property type="match status" value="1"/>
</dbReference>
<feature type="domain" description="CNNM transmembrane" evidence="13">
    <location>
        <begin position="26"/>
        <end position="213"/>
    </location>
</feature>
<organism evidence="14 15">
    <name type="scientific">Jiangella asiatica</name>
    <dbReference type="NCBI Taxonomy" id="2530372"/>
    <lineage>
        <taxon>Bacteria</taxon>
        <taxon>Bacillati</taxon>
        <taxon>Actinomycetota</taxon>
        <taxon>Actinomycetes</taxon>
        <taxon>Jiangellales</taxon>
        <taxon>Jiangellaceae</taxon>
        <taxon>Jiangella</taxon>
    </lineage>
</organism>
<dbReference type="GO" id="GO:0050660">
    <property type="term" value="F:flavin adenine dinucleotide binding"/>
    <property type="evidence" value="ECO:0007669"/>
    <property type="project" value="InterPro"/>
</dbReference>
<comment type="similarity">
    <text evidence="2">Belongs to the UPF0053 family.</text>
</comment>
<evidence type="ECO:0000256" key="10">
    <source>
        <dbReference type="PROSITE-ProRule" id="PRU01193"/>
    </source>
</evidence>
<dbReference type="SUPFAM" id="SSF54631">
    <property type="entry name" value="CBS-domain pair"/>
    <property type="match status" value="1"/>
</dbReference>
<feature type="transmembrane region" description="Helical" evidence="11">
    <location>
        <begin position="75"/>
        <end position="96"/>
    </location>
</feature>
<accession>A0A4R5CLS4</accession>
<evidence type="ECO:0000256" key="3">
    <source>
        <dbReference type="ARBA" id="ARBA00022475"/>
    </source>
</evidence>